<keyword evidence="4" id="KW-1185">Reference proteome</keyword>
<feature type="compositionally biased region" description="Basic residues" evidence="1">
    <location>
        <begin position="190"/>
        <end position="201"/>
    </location>
</feature>
<dbReference type="EnsemblMetazoa" id="ISCW003675-RA">
    <property type="protein sequence ID" value="ISCW003675-PA"/>
    <property type="gene ID" value="ISCW003675"/>
</dbReference>
<dbReference type="Proteomes" id="UP000001555">
    <property type="component" value="Unassembled WGS sequence"/>
</dbReference>
<dbReference type="AlphaFoldDB" id="B7PF05"/>
<organism>
    <name type="scientific">Ixodes scapularis</name>
    <name type="common">Black-legged tick</name>
    <name type="synonym">Deer tick</name>
    <dbReference type="NCBI Taxonomy" id="6945"/>
    <lineage>
        <taxon>Eukaryota</taxon>
        <taxon>Metazoa</taxon>
        <taxon>Ecdysozoa</taxon>
        <taxon>Arthropoda</taxon>
        <taxon>Chelicerata</taxon>
        <taxon>Arachnida</taxon>
        <taxon>Acari</taxon>
        <taxon>Parasitiformes</taxon>
        <taxon>Ixodida</taxon>
        <taxon>Ixodoidea</taxon>
        <taxon>Ixodidae</taxon>
        <taxon>Ixodinae</taxon>
        <taxon>Ixodes</taxon>
    </lineage>
</organism>
<proteinExistence type="predicted"/>
<evidence type="ECO:0000313" key="4">
    <source>
        <dbReference type="Proteomes" id="UP000001555"/>
    </source>
</evidence>
<dbReference type="VEuPathDB" id="VectorBase:ISCW003675"/>
<gene>
    <name evidence="2" type="ORF">IscW_ISCW003675</name>
</gene>
<dbReference type="EMBL" id="DS698823">
    <property type="protein sequence ID" value="EEC05177.1"/>
    <property type="molecule type" value="Genomic_DNA"/>
</dbReference>
<dbReference type="InParanoid" id="B7PF05"/>
<reference evidence="3" key="2">
    <citation type="submission" date="2020-05" db="UniProtKB">
        <authorList>
            <consortium name="EnsemblMetazoa"/>
        </authorList>
    </citation>
    <scope>IDENTIFICATION</scope>
    <source>
        <strain evidence="3">wikel</strain>
    </source>
</reference>
<protein>
    <submittedName>
        <fullName evidence="2 3">Uncharacterized protein</fullName>
    </submittedName>
</protein>
<accession>B7PF05</accession>
<evidence type="ECO:0000313" key="3">
    <source>
        <dbReference type="EnsemblMetazoa" id="ISCW003675-PA"/>
    </source>
</evidence>
<name>B7PF05_IXOSC</name>
<evidence type="ECO:0000313" key="2">
    <source>
        <dbReference type="EMBL" id="EEC05177.1"/>
    </source>
</evidence>
<feature type="region of interest" description="Disordered" evidence="1">
    <location>
        <begin position="122"/>
        <end position="201"/>
    </location>
</feature>
<dbReference type="HOGENOM" id="CLU_1361772_0_0_1"/>
<evidence type="ECO:0000256" key="1">
    <source>
        <dbReference type="SAM" id="MobiDB-lite"/>
    </source>
</evidence>
<dbReference type="EMBL" id="ABJB010565760">
    <property type="status" value="NOT_ANNOTATED_CDS"/>
    <property type="molecule type" value="Genomic_DNA"/>
</dbReference>
<dbReference type="PaxDb" id="6945-B7PF05"/>
<feature type="compositionally biased region" description="Polar residues" evidence="1">
    <location>
        <begin position="138"/>
        <end position="150"/>
    </location>
</feature>
<dbReference type="EMBL" id="ABJB010471989">
    <property type="status" value="NOT_ANNOTATED_CDS"/>
    <property type="molecule type" value="Genomic_DNA"/>
</dbReference>
<reference evidence="2 4" key="1">
    <citation type="submission" date="2008-03" db="EMBL/GenBank/DDBJ databases">
        <title>Annotation of Ixodes scapularis.</title>
        <authorList>
            <consortium name="Ixodes scapularis Genome Project Consortium"/>
            <person name="Caler E."/>
            <person name="Hannick L.I."/>
            <person name="Bidwell S."/>
            <person name="Joardar V."/>
            <person name="Thiagarajan M."/>
            <person name="Amedeo P."/>
            <person name="Galinsky K.J."/>
            <person name="Schobel S."/>
            <person name="Inman J."/>
            <person name="Hostetler J."/>
            <person name="Miller J."/>
            <person name="Hammond M."/>
            <person name="Megy K."/>
            <person name="Lawson D."/>
            <person name="Kodira C."/>
            <person name="Sutton G."/>
            <person name="Meyer J."/>
            <person name="Hill C.A."/>
            <person name="Birren B."/>
            <person name="Nene V."/>
            <person name="Collins F."/>
            <person name="Alarcon-Chaidez F."/>
            <person name="Wikel S."/>
            <person name="Strausberg R."/>
        </authorList>
    </citation>
    <scope>NUCLEOTIDE SEQUENCE [LARGE SCALE GENOMIC DNA]</scope>
    <source>
        <strain evidence="4">Wikel</strain>
        <strain evidence="2">Wikel colony</strain>
    </source>
</reference>
<sequence length="201" mass="21135">MLCPREAAGGSDLTRYVVKAREGLGSVRAPRGEVNPPCLACPERTAADPTVGAITGGPGYRALASGGRIEGRMRVCVVRRDDPGRDVQGRCRGACSGSSLAAINWAIAREATSAGALAEQSQSLSARSRVPVGAGSPESGSRQDTTTGSRGTLGVLPSRPVQCARRERRSSGRAQKRRPKASSFVAAARPSRRRRSQRPQE</sequence>